<feature type="binding site" evidence="6">
    <location>
        <position position="56"/>
    </location>
    <ligand>
        <name>Mg(2+)</name>
        <dbReference type="ChEBI" id="CHEBI:18420"/>
    </ligand>
</feature>
<evidence type="ECO:0000256" key="2">
    <source>
        <dbReference type="PROSITE-ProRule" id="PRU00169"/>
    </source>
</evidence>
<feature type="modified residue" description="4-aspartylphosphate" evidence="2">
    <location>
        <position position="56"/>
    </location>
</feature>
<dbReference type="SMR" id="Q2FQ04"/>
<dbReference type="SMART" id="SM00448">
    <property type="entry name" value="REC"/>
    <property type="match status" value="1"/>
</dbReference>
<reference evidence="5" key="2">
    <citation type="journal article" date="2016" name="Stand. Genomic Sci.">
        <title>Complete genome sequence of Methanospirillum hungatei type strain JF1.</title>
        <authorList>
            <person name="Gunsalus R.P."/>
            <person name="Cook L.E."/>
            <person name="Crable B."/>
            <person name="Rohlin L."/>
            <person name="McDonald E."/>
            <person name="Mouttaki H."/>
            <person name="Sieber J.R."/>
            <person name="Poweleit N."/>
            <person name="Zhou H."/>
            <person name="Lapidus A.L."/>
            <person name="Daligault H.E."/>
            <person name="Land M."/>
            <person name="Gilna P."/>
            <person name="Ivanova N."/>
            <person name="Kyrpides N."/>
            <person name="Culley D.E."/>
            <person name="McInerney M.J."/>
        </authorList>
    </citation>
    <scope>NUCLEOTIDE SEQUENCE [LARGE SCALE GENOMIC DNA]</scope>
    <source>
        <strain evidence="5">ATCC 27890 / DSM 864 / NBRC 100397 / JF-1</strain>
    </source>
</reference>
<sequence>MAEHKGDVMIVDDDAHVRIAVKTILSDAGFHIISADSGGQCIDLLKKGFSGVVLLDIMMPGMDGWDTIRAILDNSLEQGIAIVMLTAKNAPDAKMIGLQEYVVDYITKPFDNEDLIEKTTFFMGFVRNQTGNGTTTE</sequence>
<dbReference type="GO" id="GO:0000160">
    <property type="term" value="P:phosphorelay signal transduction system"/>
    <property type="evidence" value="ECO:0007669"/>
    <property type="project" value="InterPro"/>
</dbReference>
<dbReference type="GeneID" id="3923608"/>
<name>Q2FQ04_METHJ</name>
<dbReference type="PANTHER" id="PTHR44591:SF3">
    <property type="entry name" value="RESPONSE REGULATORY DOMAIN-CONTAINING PROTEIN"/>
    <property type="match status" value="1"/>
</dbReference>
<keyword evidence="6" id="KW-0002">3D-structure</keyword>
<organism evidence="4 5">
    <name type="scientific">Methanospirillum hungatei JF-1 (strain ATCC 27890 / DSM 864 / NBRC 100397 / JF-1)</name>
    <dbReference type="NCBI Taxonomy" id="323259"/>
    <lineage>
        <taxon>Archaea</taxon>
        <taxon>Methanobacteriati</taxon>
        <taxon>Methanobacteriota</taxon>
        <taxon>Stenosarchaea group</taxon>
        <taxon>Methanomicrobia</taxon>
        <taxon>Methanomicrobiales</taxon>
        <taxon>Methanospirillaceae</taxon>
        <taxon>Methanospirillum</taxon>
    </lineage>
</organism>
<dbReference type="AlphaFoldDB" id="Q2FQ04"/>
<evidence type="ECO:0000259" key="3">
    <source>
        <dbReference type="PROSITE" id="PS50110"/>
    </source>
</evidence>
<reference evidence="6" key="1">
    <citation type="submission" date="2008-03" db="PDB data bank">
        <title>Crystal Structure of Response Regulator Receiver Domain Protein (Chey-Like) from Methanospirillum hungatei JF-1.</title>
        <authorList>
            <person name="Patskovsky Y."/>
            <person name="Freeman J."/>
            <person name="Hu S."/>
            <person name="Bain K."/>
            <person name="Smith D."/>
            <person name="Wasserman S.R."/>
            <person name="Sauder J.M."/>
            <person name="Burley S.K."/>
            <person name="Almo S.C."/>
        </authorList>
    </citation>
    <scope>X-RAY CRYSTALLOGRAPHY (1.61 ANGSTROMS) OF 2-132 IN COMPLEX WITH MG(2+)</scope>
</reference>
<dbReference type="Proteomes" id="UP000001941">
    <property type="component" value="Chromosome"/>
</dbReference>
<feature type="binding site" evidence="6">
    <location>
        <position position="58"/>
    </location>
    <ligand>
        <name>Mg(2+)</name>
        <dbReference type="ChEBI" id="CHEBI:18420"/>
    </ligand>
</feature>
<evidence type="ECO:0007829" key="6">
    <source>
        <dbReference type="PDB" id="3CG4"/>
    </source>
</evidence>
<gene>
    <name evidence="4" type="ordered locus">Mhun_0886</name>
</gene>
<feature type="domain" description="Response regulatory" evidence="3">
    <location>
        <begin position="7"/>
        <end position="123"/>
    </location>
</feature>
<dbReference type="OrthoDB" id="9652at2157"/>
<dbReference type="EMBL" id="CP000254">
    <property type="protein sequence ID" value="ABD40636.1"/>
    <property type="molecule type" value="Genomic_DNA"/>
</dbReference>
<keyword evidence="1 2" id="KW-0597">Phosphoprotein</keyword>
<dbReference type="CDD" id="cd00156">
    <property type="entry name" value="REC"/>
    <property type="match status" value="1"/>
</dbReference>
<proteinExistence type="evidence at protein level"/>
<keyword evidence="6" id="KW-0479">Metal-binding</keyword>
<dbReference type="EnsemblBacteria" id="ABD40636">
    <property type="protein sequence ID" value="ABD40636"/>
    <property type="gene ID" value="Mhun_0886"/>
</dbReference>
<dbReference type="Pfam" id="PF00072">
    <property type="entry name" value="Response_reg"/>
    <property type="match status" value="1"/>
</dbReference>
<dbReference type="InterPro" id="IPR050595">
    <property type="entry name" value="Bact_response_regulator"/>
</dbReference>
<accession>Q2FQ04</accession>
<dbReference type="HOGENOM" id="CLU_000445_69_17_2"/>
<dbReference type="RefSeq" id="WP_011447915.1">
    <property type="nucleotide sequence ID" value="NC_007796.1"/>
</dbReference>
<dbReference type="EvolutionaryTrace" id="Q2FQ04"/>
<dbReference type="Gene3D" id="3.40.50.2300">
    <property type="match status" value="1"/>
</dbReference>
<dbReference type="STRING" id="323259.Mhun_0886"/>
<evidence type="ECO:0000313" key="4">
    <source>
        <dbReference type="EMBL" id="ABD40636.1"/>
    </source>
</evidence>
<keyword evidence="5" id="KW-1185">Reference proteome</keyword>
<dbReference type="InterPro" id="IPR001789">
    <property type="entry name" value="Sig_transdc_resp-reg_receiver"/>
</dbReference>
<dbReference type="PANTHER" id="PTHR44591">
    <property type="entry name" value="STRESS RESPONSE REGULATOR PROTEIN 1"/>
    <property type="match status" value="1"/>
</dbReference>
<dbReference type="eggNOG" id="arCOG02595">
    <property type="taxonomic scope" value="Archaea"/>
</dbReference>
<dbReference type="PROSITE" id="PS50110">
    <property type="entry name" value="RESPONSE_REGULATORY"/>
    <property type="match status" value="1"/>
</dbReference>
<dbReference type="InterPro" id="IPR011006">
    <property type="entry name" value="CheY-like_superfamily"/>
</dbReference>
<dbReference type="PDBsum" id="3CG4"/>
<protein>
    <submittedName>
        <fullName evidence="4">Response regulator receiver domain protein (CheY-like)</fullName>
    </submittedName>
</protein>
<dbReference type="SUPFAM" id="SSF52172">
    <property type="entry name" value="CheY-like"/>
    <property type="match status" value="1"/>
</dbReference>
<feature type="binding site" evidence="6">
    <location>
        <position position="13"/>
    </location>
    <ligand>
        <name>Mg(2+)</name>
        <dbReference type="ChEBI" id="CHEBI:18420"/>
    </ligand>
</feature>
<dbReference type="GO" id="GO:0046872">
    <property type="term" value="F:metal ion binding"/>
    <property type="evidence" value="ECO:0007669"/>
    <property type="project" value="UniProtKB-KW"/>
</dbReference>
<evidence type="ECO:0000256" key="1">
    <source>
        <dbReference type="ARBA" id="ARBA00022553"/>
    </source>
</evidence>
<dbReference type="KEGG" id="mhu:Mhun_0886"/>
<dbReference type="PDB" id="3CG4">
    <property type="method" value="X-ray"/>
    <property type="resolution" value="1.61 A"/>
    <property type="chains" value="A=2-132"/>
</dbReference>
<evidence type="ECO:0000313" key="5">
    <source>
        <dbReference type="Proteomes" id="UP000001941"/>
    </source>
</evidence>
<dbReference type="InParanoid" id="Q2FQ04"/>